<evidence type="ECO:0000256" key="1">
    <source>
        <dbReference type="SAM" id="MobiDB-lite"/>
    </source>
</evidence>
<accession>A0A8K0UIH4</accession>
<feature type="non-terminal residue" evidence="2">
    <location>
        <position position="1"/>
    </location>
</feature>
<proteinExistence type="predicted"/>
<gene>
    <name evidence="2" type="ORF">BXZ70DRAFT_1066780</name>
</gene>
<name>A0A8K0UIH4_9AGAR</name>
<dbReference type="Proteomes" id="UP000813824">
    <property type="component" value="Unassembled WGS sequence"/>
</dbReference>
<keyword evidence="3" id="KW-1185">Reference proteome</keyword>
<organism evidence="2 3">
    <name type="scientific">Cristinia sonorae</name>
    <dbReference type="NCBI Taxonomy" id="1940300"/>
    <lineage>
        <taxon>Eukaryota</taxon>
        <taxon>Fungi</taxon>
        <taxon>Dikarya</taxon>
        <taxon>Basidiomycota</taxon>
        <taxon>Agaricomycotina</taxon>
        <taxon>Agaricomycetes</taxon>
        <taxon>Agaricomycetidae</taxon>
        <taxon>Agaricales</taxon>
        <taxon>Pleurotineae</taxon>
        <taxon>Stephanosporaceae</taxon>
        <taxon>Cristinia</taxon>
    </lineage>
</organism>
<sequence>AHPYQRHPPPCTRHHRPSQPTLPRLFSILLLPQAQRGHSGRCPFAPRNRLPLRWPHPRRGRFPSSSSAFLPCPGVHRAHARFQARVPRGSWNVSRGQVSWSLIWLVGCWRLWRLGRYFLLDIWIGTRDSDFGLRTAATVVVPPVGTDR</sequence>
<dbReference type="EMBL" id="JAEVFJ010000029">
    <property type="protein sequence ID" value="KAH8093291.1"/>
    <property type="molecule type" value="Genomic_DNA"/>
</dbReference>
<dbReference type="AlphaFoldDB" id="A0A8K0UIH4"/>
<feature type="non-terminal residue" evidence="2">
    <location>
        <position position="148"/>
    </location>
</feature>
<evidence type="ECO:0000313" key="2">
    <source>
        <dbReference type="EMBL" id="KAH8093291.1"/>
    </source>
</evidence>
<feature type="region of interest" description="Disordered" evidence="1">
    <location>
        <begin position="1"/>
        <end position="20"/>
    </location>
</feature>
<protein>
    <submittedName>
        <fullName evidence="2">Uncharacterized protein</fullName>
    </submittedName>
</protein>
<comment type="caution">
    <text evidence="2">The sequence shown here is derived from an EMBL/GenBank/DDBJ whole genome shotgun (WGS) entry which is preliminary data.</text>
</comment>
<reference evidence="2" key="1">
    <citation type="journal article" date="2021" name="New Phytol.">
        <title>Evolutionary innovations through gain and loss of genes in the ectomycorrhizal Boletales.</title>
        <authorList>
            <person name="Wu G."/>
            <person name="Miyauchi S."/>
            <person name="Morin E."/>
            <person name="Kuo A."/>
            <person name="Drula E."/>
            <person name="Varga T."/>
            <person name="Kohler A."/>
            <person name="Feng B."/>
            <person name="Cao Y."/>
            <person name="Lipzen A."/>
            <person name="Daum C."/>
            <person name="Hundley H."/>
            <person name="Pangilinan J."/>
            <person name="Johnson J."/>
            <person name="Barry K."/>
            <person name="LaButti K."/>
            <person name="Ng V."/>
            <person name="Ahrendt S."/>
            <person name="Min B."/>
            <person name="Choi I.G."/>
            <person name="Park H."/>
            <person name="Plett J.M."/>
            <person name="Magnuson J."/>
            <person name="Spatafora J.W."/>
            <person name="Nagy L.G."/>
            <person name="Henrissat B."/>
            <person name="Grigoriev I.V."/>
            <person name="Yang Z.L."/>
            <person name="Xu J."/>
            <person name="Martin F.M."/>
        </authorList>
    </citation>
    <scope>NUCLEOTIDE SEQUENCE</scope>
    <source>
        <strain evidence="2">KKN 215</strain>
    </source>
</reference>
<feature type="compositionally biased region" description="Pro residues" evidence="1">
    <location>
        <begin position="1"/>
        <end position="11"/>
    </location>
</feature>
<evidence type="ECO:0000313" key="3">
    <source>
        <dbReference type="Proteomes" id="UP000813824"/>
    </source>
</evidence>